<dbReference type="EMBL" id="NIGF01000012">
    <property type="protein sequence ID" value="PQV63407.1"/>
    <property type="molecule type" value="Genomic_DNA"/>
</dbReference>
<feature type="binding site" evidence="10 14">
    <location>
        <position position="17"/>
    </location>
    <ligand>
        <name>substrate</name>
    </ligand>
</feature>
<dbReference type="FunFam" id="3.20.20.70:FF:000004">
    <property type="entry name" value="Ribulose-phosphate 3-epimerase"/>
    <property type="match status" value="1"/>
</dbReference>
<comment type="pathway">
    <text evidence="10">Carbohydrate degradation.</text>
</comment>
<feature type="binding site" evidence="10 13">
    <location>
        <position position="184"/>
    </location>
    <ligand>
        <name>a divalent metal cation</name>
        <dbReference type="ChEBI" id="CHEBI:60240"/>
    </ligand>
</feature>
<dbReference type="Pfam" id="PF00834">
    <property type="entry name" value="Ribul_P_3_epim"/>
    <property type="match status" value="1"/>
</dbReference>
<dbReference type="GO" id="GO:0006098">
    <property type="term" value="P:pentose-phosphate shunt"/>
    <property type="evidence" value="ECO:0007669"/>
    <property type="project" value="UniProtKB-UniRule"/>
</dbReference>
<evidence type="ECO:0000256" key="4">
    <source>
        <dbReference type="ARBA" id="ARBA00001947"/>
    </source>
</evidence>
<gene>
    <name evidence="10" type="primary">rpe</name>
    <name evidence="15" type="ORF">B1R32_11262</name>
</gene>
<dbReference type="Proteomes" id="UP000237684">
    <property type="component" value="Unassembled WGS sequence"/>
</dbReference>
<dbReference type="FunCoup" id="A0A2S8SRJ1">
    <property type="interactions" value="480"/>
</dbReference>
<dbReference type="HAMAP" id="MF_02227">
    <property type="entry name" value="RPE"/>
    <property type="match status" value="1"/>
</dbReference>
<comment type="cofactor">
    <cofactor evidence="10 13">
        <name>a divalent metal cation</name>
        <dbReference type="ChEBI" id="CHEBI:60240"/>
    </cofactor>
    <text evidence="10 13">Binds 1 divalent metal cation per subunit.</text>
</comment>
<dbReference type="GO" id="GO:0004750">
    <property type="term" value="F:D-ribulose-phosphate 3-epimerase activity"/>
    <property type="evidence" value="ECO:0007669"/>
    <property type="project" value="UniProtKB-UniRule"/>
</dbReference>
<evidence type="ECO:0000256" key="13">
    <source>
        <dbReference type="PIRSR" id="PIRSR001461-2"/>
    </source>
</evidence>
<dbReference type="SUPFAM" id="SSF51366">
    <property type="entry name" value="Ribulose-phoshate binding barrel"/>
    <property type="match status" value="1"/>
</dbReference>
<protein>
    <recommendedName>
        <fullName evidence="7 10">Ribulose-phosphate 3-epimerase</fullName>
        <ecNumber evidence="7 10">5.1.3.1</ecNumber>
    </recommendedName>
</protein>
<feature type="binding site" evidence="14">
    <location>
        <position position="186"/>
    </location>
    <ligand>
        <name>substrate</name>
    </ligand>
</feature>
<keyword evidence="16" id="KW-1185">Reference proteome</keyword>
<accession>A0A2S8SRJ1</accession>
<name>A0A2S8SRJ1_9BACT</name>
<dbReference type="InterPro" id="IPR011060">
    <property type="entry name" value="RibuloseP-bd_barrel"/>
</dbReference>
<proteinExistence type="inferred from homology"/>
<dbReference type="AlphaFoldDB" id="A0A2S8SRJ1"/>
<feature type="binding site" evidence="10 13">
    <location>
        <position position="75"/>
    </location>
    <ligand>
        <name>a divalent metal cation</name>
        <dbReference type="ChEBI" id="CHEBI:60240"/>
    </ligand>
</feature>
<comment type="cofactor">
    <cofactor evidence="3">
        <name>Co(2+)</name>
        <dbReference type="ChEBI" id="CHEBI:48828"/>
    </cofactor>
</comment>
<keyword evidence="9 10" id="KW-0413">Isomerase</keyword>
<dbReference type="InterPro" id="IPR000056">
    <property type="entry name" value="Ribul_P_3_epim-like"/>
</dbReference>
<dbReference type="OrthoDB" id="1645589at2"/>
<dbReference type="InterPro" id="IPR026019">
    <property type="entry name" value="Ribul_P_3_epim"/>
</dbReference>
<sequence>MIDFRNRKPEDIFLAPSLLAADWSRAGEQVQELQNAGVEWVHFDAMDGHFVPNLSFGALFMPALRRHCTLHFDAHLMVSNPQERIPEFLAAGAQSISVHVEGQTHLHRLIHQIKDGGALASAVLNPATPVETLDVILPDLDFVLVMSVNPGFGGQKFLPLALQKIEKLARLRVERGLNFKIEVDGGVVATNATEIVRAGADILVSGSGIFGGARSISENVAAFREAIAAAF</sequence>
<comment type="cofactor">
    <cofactor evidence="2">
        <name>Mn(2+)</name>
        <dbReference type="ChEBI" id="CHEBI:29035"/>
    </cofactor>
</comment>
<feature type="binding site" evidence="10 14">
    <location>
        <position position="75"/>
    </location>
    <ligand>
        <name>substrate</name>
    </ligand>
</feature>
<keyword evidence="13" id="KW-0170">Cobalt</keyword>
<evidence type="ECO:0000256" key="14">
    <source>
        <dbReference type="PIRSR" id="PIRSR001461-3"/>
    </source>
</evidence>
<evidence type="ECO:0000256" key="9">
    <source>
        <dbReference type="ARBA" id="ARBA00023235"/>
    </source>
</evidence>
<feature type="active site" description="Proton donor" evidence="10 12">
    <location>
        <position position="184"/>
    </location>
</feature>
<evidence type="ECO:0000256" key="2">
    <source>
        <dbReference type="ARBA" id="ARBA00001936"/>
    </source>
</evidence>
<dbReference type="EC" id="5.1.3.1" evidence="7 10"/>
<dbReference type="PANTHER" id="PTHR11749">
    <property type="entry name" value="RIBULOSE-5-PHOSPHATE-3-EPIMERASE"/>
    <property type="match status" value="1"/>
</dbReference>
<dbReference type="NCBIfam" id="TIGR01163">
    <property type="entry name" value="rpe"/>
    <property type="match status" value="1"/>
</dbReference>
<keyword evidence="13" id="KW-0464">Manganese</keyword>
<dbReference type="NCBIfam" id="NF004076">
    <property type="entry name" value="PRK05581.1-4"/>
    <property type="match status" value="1"/>
</dbReference>
<evidence type="ECO:0000256" key="12">
    <source>
        <dbReference type="PIRSR" id="PIRSR001461-1"/>
    </source>
</evidence>
<dbReference type="InParanoid" id="A0A2S8SRJ1"/>
<feature type="binding site" evidence="10">
    <location>
        <begin position="184"/>
        <end position="186"/>
    </location>
    <ligand>
        <name>substrate</name>
    </ligand>
</feature>
<comment type="catalytic activity">
    <reaction evidence="1 10 11">
        <text>D-ribulose 5-phosphate = D-xylulose 5-phosphate</text>
        <dbReference type="Rhea" id="RHEA:13677"/>
        <dbReference type="ChEBI" id="CHEBI:57737"/>
        <dbReference type="ChEBI" id="CHEBI:58121"/>
        <dbReference type="EC" id="5.1.3.1"/>
    </reaction>
</comment>
<dbReference type="Gene3D" id="3.20.20.70">
    <property type="entry name" value="Aldolase class I"/>
    <property type="match status" value="1"/>
</dbReference>
<dbReference type="RefSeq" id="WP_106380486.1">
    <property type="nucleotide sequence ID" value="NZ_NIGF01000012.1"/>
</dbReference>
<feature type="binding site" evidence="10 13">
    <location>
        <position position="42"/>
    </location>
    <ligand>
        <name>a divalent metal cation</name>
        <dbReference type="ChEBI" id="CHEBI:60240"/>
    </ligand>
</feature>
<evidence type="ECO:0000256" key="8">
    <source>
        <dbReference type="ARBA" id="ARBA00022723"/>
    </source>
</evidence>
<keyword evidence="13" id="KW-0862">Zinc</keyword>
<dbReference type="PIRSF" id="PIRSF001461">
    <property type="entry name" value="RPE"/>
    <property type="match status" value="1"/>
</dbReference>
<evidence type="ECO:0000256" key="7">
    <source>
        <dbReference type="ARBA" id="ARBA00013188"/>
    </source>
</evidence>
<evidence type="ECO:0000256" key="10">
    <source>
        <dbReference type="HAMAP-Rule" id="MF_02227"/>
    </source>
</evidence>
<feature type="binding site" evidence="10 14">
    <location>
        <begin position="206"/>
        <end position="207"/>
    </location>
    <ligand>
        <name>substrate</name>
    </ligand>
</feature>
<dbReference type="GO" id="GO:0046872">
    <property type="term" value="F:metal ion binding"/>
    <property type="evidence" value="ECO:0007669"/>
    <property type="project" value="UniProtKB-UniRule"/>
</dbReference>
<keyword evidence="8 10" id="KW-0479">Metal-binding</keyword>
<comment type="function">
    <text evidence="10">Catalyzes the reversible epimerization of D-ribulose 5-phosphate to D-xylulose 5-phosphate.</text>
</comment>
<dbReference type="PROSITE" id="PS01086">
    <property type="entry name" value="RIBUL_P_3_EPIMER_2"/>
    <property type="match status" value="1"/>
</dbReference>
<dbReference type="CDD" id="cd00429">
    <property type="entry name" value="RPE"/>
    <property type="match status" value="1"/>
</dbReference>
<dbReference type="InterPro" id="IPR013785">
    <property type="entry name" value="Aldolase_TIM"/>
</dbReference>
<comment type="cofactor">
    <cofactor evidence="5">
        <name>Fe(2+)</name>
        <dbReference type="ChEBI" id="CHEBI:29033"/>
    </cofactor>
</comment>
<feature type="binding site" evidence="10 13">
    <location>
        <position position="44"/>
    </location>
    <ligand>
        <name>a divalent metal cation</name>
        <dbReference type="ChEBI" id="CHEBI:60240"/>
    </ligand>
</feature>
<evidence type="ECO:0000313" key="15">
    <source>
        <dbReference type="EMBL" id="PQV63407.1"/>
    </source>
</evidence>
<keyword evidence="10 11" id="KW-0119">Carbohydrate metabolism</keyword>
<feature type="binding site" evidence="10 14">
    <location>
        <begin position="151"/>
        <end position="154"/>
    </location>
    <ligand>
        <name>substrate</name>
    </ligand>
</feature>
<organism evidence="15 16">
    <name type="scientific">Abditibacterium utsteinense</name>
    <dbReference type="NCBI Taxonomy" id="1960156"/>
    <lineage>
        <taxon>Bacteria</taxon>
        <taxon>Pseudomonadati</taxon>
        <taxon>Abditibacteriota</taxon>
        <taxon>Abditibacteriia</taxon>
        <taxon>Abditibacteriales</taxon>
        <taxon>Abditibacteriaceae</taxon>
        <taxon>Abditibacterium</taxon>
    </lineage>
</organism>
<dbReference type="GO" id="GO:0019323">
    <property type="term" value="P:pentose catabolic process"/>
    <property type="evidence" value="ECO:0007669"/>
    <property type="project" value="UniProtKB-UniRule"/>
</dbReference>
<comment type="caution">
    <text evidence="15">The sequence shown here is derived from an EMBL/GenBank/DDBJ whole genome shotgun (WGS) entry which is preliminary data.</text>
</comment>
<evidence type="ECO:0000256" key="3">
    <source>
        <dbReference type="ARBA" id="ARBA00001941"/>
    </source>
</evidence>
<dbReference type="GO" id="GO:0005737">
    <property type="term" value="C:cytoplasm"/>
    <property type="evidence" value="ECO:0007669"/>
    <property type="project" value="UniProtKB-ARBA"/>
</dbReference>
<evidence type="ECO:0000313" key="16">
    <source>
        <dbReference type="Proteomes" id="UP000237684"/>
    </source>
</evidence>
<feature type="active site" description="Proton acceptor" evidence="10 12">
    <location>
        <position position="44"/>
    </location>
</feature>
<evidence type="ECO:0000256" key="11">
    <source>
        <dbReference type="PIRNR" id="PIRNR001461"/>
    </source>
</evidence>
<evidence type="ECO:0000256" key="5">
    <source>
        <dbReference type="ARBA" id="ARBA00001954"/>
    </source>
</evidence>
<reference evidence="15 16" key="1">
    <citation type="journal article" date="2018" name="Syst. Appl. Microbiol.">
        <title>Abditibacterium utsteinense sp. nov., the first cultivated member of candidate phylum FBP, isolated from ice-free Antarctic soil samples.</title>
        <authorList>
            <person name="Tahon G."/>
            <person name="Tytgat B."/>
            <person name="Lebbe L."/>
            <person name="Carlier A."/>
            <person name="Willems A."/>
        </authorList>
    </citation>
    <scope>NUCLEOTIDE SEQUENCE [LARGE SCALE GENOMIC DNA]</scope>
    <source>
        <strain evidence="15 16">LMG 29911</strain>
    </source>
</reference>
<evidence type="ECO:0000256" key="6">
    <source>
        <dbReference type="ARBA" id="ARBA00009541"/>
    </source>
</evidence>
<comment type="cofactor">
    <cofactor evidence="4">
        <name>Zn(2+)</name>
        <dbReference type="ChEBI" id="CHEBI:29105"/>
    </cofactor>
</comment>
<evidence type="ECO:0000256" key="1">
    <source>
        <dbReference type="ARBA" id="ARBA00001782"/>
    </source>
</evidence>
<comment type="similarity">
    <text evidence="6 10 11">Belongs to the ribulose-phosphate 3-epimerase family.</text>
</comment>